<evidence type="ECO:0000313" key="2">
    <source>
        <dbReference type="Proteomes" id="UP000856143"/>
    </source>
</evidence>
<dbReference type="Proteomes" id="UP000856143">
    <property type="component" value="Unassembled WGS sequence"/>
</dbReference>
<sequence length="50" mass="5937">MDNAQLPQVISLVWQSVFYRPFQLSPELAGDTRLVSFYMNEKLNPREFFL</sequence>
<proteinExistence type="predicted"/>
<comment type="caution">
    <text evidence="1">The sequence shown here is derived from an EMBL/GenBank/DDBJ whole genome shotgun (WGS) entry which is preliminary data.</text>
</comment>
<gene>
    <name evidence="1" type="ORF">I8Y21_001304</name>
</gene>
<dbReference type="AlphaFoldDB" id="A0AAN5RCN6"/>
<organism evidence="1 2">
    <name type="scientific">Klebsiella oxytoca</name>
    <dbReference type="NCBI Taxonomy" id="571"/>
    <lineage>
        <taxon>Bacteria</taxon>
        <taxon>Pseudomonadati</taxon>
        <taxon>Pseudomonadota</taxon>
        <taxon>Gammaproteobacteria</taxon>
        <taxon>Enterobacterales</taxon>
        <taxon>Enterobacteriaceae</taxon>
        <taxon>Klebsiella/Raoultella group</taxon>
        <taxon>Klebsiella</taxon>
    </lineage>
</organism>
<feature type="non-terminal residue" evidence="1">
    <location>
        <position position="50"/>
    </location>
</feature>
<reference evidence="1" key="2">
    <citation type="submission" date="2020-11" db="EMBL/GenBank/DDBJ databases">
        <authorList>
            <consortium name="NCBI Pathogen Detection Project"/>
        </authorList>
    </citation>
    <scope>NUCLEOTIDE SEQUENCE</scope>
    <source>
        <strain evidence="1">R404</strain>
    </source>
</reference>
<dbReference type="EMBL" id="DACSEO010000010">
    <property type="protein sequence ID" value="HAT1680687.1"/>
    <property type="molecule type" value="Genomic_DNA"/>
</dbReference>
<evidence type="ECO:0000313" key="1">
    <source>
        <dbReference type="EMBL" id="HAT1680687.1"/>
    </source>
</evidence>
<reference evidence="1" key="1">
    <citation type="journal article" date="2018" name="Genome Biol.">
        <title>SKESA: strategic k-mer extension for scrupulous assemblies.</title>
        <authorList>
            <person name="Souvorov A."/>
            <person name="Agarwala R."/>
            <person name="Lipman D.J."/>
        </authorList>
    </citation>
    <scope>NUCLEOTIDE SEQUENCE</scope>
    <source>
        <strain evidence="1">R404</strain>
    </source>
</reference>
<protein>
    <submittedName>
        <fullName evidence="1">Type II secretion system protein GspD</fullName>
    </submittedName>
</protein>
<accession>A0AAN5RCN6</accession>
<name>A0AAN5RCN6_KLEOX</name>